<dbReference type="AlphaFoldDB" id="A0AAD9YDQ4"/>
<comment type="caution">
    <text evidence="2">The sequence shown here is derived from an EMBL/GenBank/DDBJ whole genome shotgun (WGS) entry which is preliminary data.</text>
</comment>
<evidence type="ECO:0000313" key="2">
    <source>
        <dbReference type="EMBL" id="KAK2755799.1"/>
    </source>
</evidence>
<protein>
    <recommendedName>
        <fullName evidence="1">F-box domain-containing protein</fullName>
    </recommendedName>
</protein>
<dbReference type="Proteomes" id="UP001281614">
    <property type="component" value="Unassembled WGS sequence"/>
</dbReference>
<evidence type="ECO:0000259" key="1">
    <source>
        <dbReference type="PROSITE" id="PS50181"/>
    </source>
</evidence>
<keyword evidence="3" id="KW-1185">Reference proteome</keyword>
<accession>A0AAD9YDQ4</accession>
<name>A0AAD9YDQ4_COLKA</name>
<gene>
    <name evidence="2" type="ORF">CKAH01_17289</name>
</gene>
<proteinExistence type="predicted"/>
<organism evidence="2 3">
    <name type="scientific">Colletotrichum kahawae</name>
    <name type="common">Coffee berry disease fungus</name>
    <dbReference type="NCBI Taxonomy" id="34407"/>
    <lineage>
        <taxon>Eukaryota</taxon>
        <taxon>Fungi</taxon>
        <taxon>Dikarya</taxon>
        <taxon>Ascomycota</taxon>
        <taxon>Pezizomycotina</taxon>
        <taxon>Sordariomycetes</taxon>
        <taxon>Hypocreomycetidae</taxon>
        <taxon>Glomerellales</taxon>
        <taxon>Glomerellaceae</taxon>
        <taxon>Colletotrichum</taxon>
        <taxon>Colletotrichum gloeosporioides species complex</taxon>
    </lineage>
</organism>
<sequence length="425" mass="49851">MKIPKTALPPWEIAFEANVKHSRLLHLPEEILLLILQLADIPDLYMWRQVSFTFWRIYQSKYFRNFHRNGKWYYEIVREGLIGFEHDEETRKRAREQAYCDKCIAQRQDENILSHRWSQRYKTLYCSFCRKNHLRSCFSHKERQKEYVGRRCITWEGHFRVCPHETMSMSVLHEYVDRNGTTGKALGTYQKIVICRICEAVAGKLAGENIRISNNITAPKVSLLNAGPDYQGRPQVMFSLDWTLCVFEIPEDGGVTYPFLQQRLREFEKTYGDMLCPHLRLDRLLAPFDPHLCVCLGGDRRTGGVSPCDRNIDWVDNHHPARGCKRMNTARIPGIFLQQDHDYRVKHEVMCSAYCGNFSWTRKDRFVFLSRHTAGFIYADGGGMGYVNENNLMEPQSYGAKDDIEAKYALWCDDKTCKNGRKWKE</sequence>
<evidence type="ECO:0000313" key="3">
    <source>
        <dbReference type="Proteomes" id="UP001281614"/>
    </source>
</evidence>
<dbReference type="PROSITE" id="PS50181">
    <property type="entry name" value="FBOX"/>
    <property type="match status" value="1"/>
</dbReference>
<dbReference type="InterPro" id="IPR001810">
    <property type="entry name" value="F-box_dom"/>
</dbReference>
<dbReference type="SUPFAM" id="SSF81383">
    <property type="entry name" value="F-box domain"/>
    <property type="match status" value="1"/>
</dbReference>
<dbReference type="InterPro" id="IPR036047">
    <property type="entry name" value="F-box-like_dom_sf"/>
</dbReference>
<feature type="domain" description="F-box" evidence="1">
    <location>
        <begin position="21"/>
        <end position="66"/>
    </location>
</feature>
<reference evidence="2" key="1">
    <citation type="submission" date="2023-02" db="EMBL/GenBank/DDBJ databases">
        <title>Colletotrichum kahawae CIFC_Que2 genome sequencing and assembly.</title>
        <authorList>
            <person name="Baroncelli R."/>
        </authorList>
    </citation>
    <scope>NUCLEOTIDE SEQUENCE</scope>
    <source>
        <strain evidence="2">CIFC_Que2</strain>
    </source>
</reference>
<dbReference type="EMBL" id="VYYT01000218">
    <property type="protein sequence ID" value="KAK2755799.1"/>
    <property type="molecule type" value="Genomic_DNA"/>
</dbReference>